<accession>A0A7Y6N4U7</accession>
<keyword evidence="2" id="KW-0547">Nucleotide-binding</keyword>
<evidence type="ECO:0000256" key="1">
    <source>
        <dbReference type="ARBA" id="ARBA00008059"/>
    </source>
</evidence>
<comment type="similarity">
    <text evidence="1">Belongs to the IS21/IS1162 putative ATP-binding protein family.</text>
</comment>
<sequence length="273" mass="30764">MNTAATYDAARLGLMLNELRLPTIGRLWPEFAQRSDKEGWQATRLLGALLEHELAERVKRRIERHRVESHLDPTKTLDTFNFSMVPMVSKAHVMALASGDSWLEKGATILLFGPPGGGKTHLGSAIGHALIDAGYRVLFTRTSEFVQKLQVARQSLQLPSMLAKLDHFDLIILDDLSYVRKDQAETSVLFELIAERYERRSLLITANQPFSGWNDVFPDPAMTVAAIDRLVHHSTIFELNVESYRRRNATDNKAARRRQLPDPESQGATTMTS</sequence>
<evidence type="ECO:0000256" key="2">
    <source>
        <dbReference type="ARBA" id="ARBA00022741"/>
    </source>
</evidence>
<dbReference type="CDD" id="cd00009">
    <property type="entry name" value="AAA"/>
    <property type="match status" value="1"/>
</dbReference>
<evidence type="ECO:0000259" key="5">
    <source>
        <dbReference type="SMART" id="SM00382"/>
    </source>
</evidence>
<protein>
    <submittedName>
        <fullName evidence="6">ATP-binding protein</fullName>
    </submittedName>
</protein>
<evidence type="ECO:0000256" key="3">
    <source>
        <dbReference type="ARBA" id="ARBA00022840"/>
    </source>
</evidence>
<dbReference type="InterPro" id="IPR020591">
    <property type="entry name" value="Chromosome_initiator_DnaA-like"/>
</dbReference>
<gene>
    <name evidence="6" type="ORF">G5S42_40645</name>
</gene>
<dbReference type="PRINTS" id="PR00051">
    <property type="entry name" value="DNAA"/>
</dbReference>
<dbReference type="PANTHER" id="PTHR30050">
    <property type="entry name" value="CHROMOSOMAL REPLICATION INITIATOR PROTEIN DNAA"/>
    <property type="match status" value="1"/>
</dbReference>
<proteinExistence type="inferred from homology"/>
<dbReference type="SMART" id="SM00382">
    <property type="entry name" value="AAA"/>
    <property type="match status" value="1"/>
</dbReference>
<organism evidence="6 7">
    <name type="scientific">Paraburkholderia youngii</name>
    <dbReference type="NCBI Taxonomy" id="2782701"/>
    <lineage>
        <taxon>Bacteria</taxon>
        <taxon>Pseudomonadati</taxon>
        <taxon>Pseudomonadota</taxon>
        <taxon>Betaproteobacteria</taxon>
        <taxon>Burkholderiales</taxon>
        <taxon>Burkholderiaceae</taxon>
        <taxon>Paraburkholderia</taxon>
    </lineage>
</organism>
<evidence type="ECO:0000313" key="6">
    <source>
        <dbReference type="EMBL" id="NUY05791.1"/>
    </source>
</evidence>
<dbReference type="GO" id="GO:0006260">
    <property type="term" value="P:DNA replication"/>
    <property type="evidence" value="ECO:0007669"/>
    <property type="project" value="TreeGrafter"/>
</dbReference>
<name>A0A7Y6N4U7_9BURK</name>
<dbReference type="PANTHER" id="PTHR30050:SF4">
    <property type="entry name" value="ATP-BINDING PROTEIN RV3427C IN INSERTION SEQUENCE-RELATED"/>
    <property type="match status" value="1"/>
</dbReference>
<keyword evidence="3 6" id="KW-0067">ATP-binding</keyword>
<evidence type="ECO:0000313" key="7">
    <source>
        <dbReference type="Proteomes" id="UP000594380"/>
    </source>
</evidence>
<feature type="region of interest" description="Disordered" evidence="4">
    <location>
        <begin position="248"/>
        <end position="273"/>
    </location>
</feature>
<dbReference type="NCBIfam" id="NF038214">
    <property type="entry name" value="IS21_help_AAA"/>
    <property type="match status" value="1"/>
</dbReference>
<comment type="caution">
    <text evidence="6">The sequence shown here is derived from an EMBL/GenBank/DDBJ whole genome shotgun (WGS) entry which is preliminary data.</text>
</comment>
<dbReference type="AlphaFoldDB" id="A0A7Y6N4U7"/>
<dbReference type="SUPFAM" id="SSF52540">
    <property type="entry name" value="P-loop containing nucleoside triphosphate hydrolases"/>
    <property type="match status" value="1"/>
</dbReference>
<dbReference type="EMBL" id="JAALDK010000003">
    <property type="protein sequence ID" value="NUY05791.1"/>
    <property type="molecule type" value="Genomic_DNA"/>
</dbReference>
<dbReference type="Gene3D" id="3.40.50.300">
    <property type="entry name" value="P-loop containing nucleotide triphosphate hydrolases"/>
    <property type="match status" value="1"/>
</dbReference>
<dbReference type="InterPro" id="IPR003593">
    <property type="entry name" value="AAA+_ATPase"/>
</dbReference>
<dbReference type="GO" id="GO:0005524">
    <property type="term" value="F:ATP binding"/>
    <property type="evidence" value="ECO:0007669"/>
    <property type="project" value="UniProtKB-KW"/>
</dbReference>
<dbReference type="Proteomes" id="UP000594380">
    <property type="component" value="Unassembled WGS sequence"/>
</dbReference>
<dbReference type="InterPro" id="IPR027417">
    <property type="entry name" value="P-loop_NTPase"/>
</dbReference>
<dbReference type="GeneID" id="301106637"/>
<dbReference type="InterPro" id="IPR028350">
    <property type="entry name" value="DNAC/IstB-like"/>
</dbReference>
<dbReference type="NCBIfam" id="NF006038">
    <property type="entry name" value="PRK08181.1"/>
    <property type="match status" value="1"/>
</dbReference>
<dbReference type="PIRSF" id="PIRSF003073">
    <property type="entry name" value="DNAC_TnpB_IstB"/>
    <property type="match status" value="1"/>
</dbReference>
<dbReference type="RefSeq" id="WP_176112276.1">
    <property type="nucleotide sequence ID" value="NZ_JAALDK010000003.1"/>
</dbReference>
<dbReference type="InterPro" id="IPR002611">
    <property type="entry name" value="IstB_ATP-bd"/>
</dbReference>
<reference evidence="6 7" key="1">
    <citation type="submission" date="2020-02" db="EMBL/GenBank/DDBJ databases">
        <title>Paraburkholderia simonii sp. nov. and Paraburkholderia youngii sp. nov. Brazilian and Mexican Mimosa-associated rhizobia.</title>
        <authorList>
            <person name="Mavima L."/>
            <person name="Beukes C.W."/>
            <person name="Chan W.Y."/>
            <person name="Palmer M."/>
            <person name="De Meyer S.E."/>
            <person name="James E.K."/>
            <person name="Venter S.N."/>
            <person name="Steenkamp E.T."/>
        </authorList>
    </citation>
    <scope>NUCLEOTIDE SEQUENCE [LARGE SCALE GENOMIC DNA]</scope>
    <source>
        <strain evidence="6 7">JPY169</strain>
    </source>
</reference>
<feature type="domain" description="AAA+ ATPase" evidence="5">
    <location>
        <begin position="105"/>
        <end position="237"/>
    </location>
</feature>
<dbReference type="Pfam" id="PF01695">
    <property type="entry name" value="IstB_IS21"/>
    <property type="match status" value="1"/>
</dbReference>
<evidence type="ECO:0000256" key="4">
    <source>
        <dbReference type="SAM" id="MobiDB-lite"/>
    </source>
</evidence>
<dbReference type="InterPro" id="IPR047661">
    <property type="entry name" value="IstB"/>
</dbReference>